<dbReference type="PRINTS" id="PR00151">
    <property type="entry name" value="PORPHBDMNASE"/>
</dbReference>
<dbReference type="Proteomes" id="UP001195196">
    <property type="component" value="Unassembled WGS sequence"/>
</dbReference>
<evidence type="ECO:0000259" key="10">
    <source>
        <dbReference type="Pfam" id="PF03900"/>
    </source>
</evidence>
<dbReference type="PIRSF" id="PIRSF001438">
    <property type="entry name" value="4pyrrol_synth_OHMeBilane_synth"/>
    <property type="match status" value="1"/>
</dbReference>
<accession>A0AAW4G3I8</accession>
<dbReference type="PROSITE" id="PS00533">
    <property type="entry name" value="PORPHOBILINOGEN_DEAM"/>
    <property type="match status" value="1"/>
</dbReference>
<evidence type="ECO:0000256" key="8">
    <source>
        <dbReference type="HAMAP-Rule" id="MF_00260"/>
    </source>
</evidence>
<evidence type="ECO:0000313" key="12">
    <source>
        <dbReference type="EMBL" id="MDG6783451.1"/>
    </source>
</evidence>
<sequence length="314" mass="32179">MSETRTAPIRIGTRGSLLATTQSQTIADALTAAGHPAELVIIKTAGDASAAPVAEIGVGVFTTAIRVALRNDEVDVAVHSYKDLPTAPEDDLTIAAVPTRVDPRDALVSRDGLVLGELPPGSVVGTSAPRRAAQLKALGLGLEIRPLRGNLDSRLGKVASGELDAVVVARAGLVRIGRTEVVSEALDPVVMLPAPAQGALAVECRSDDAELVRILAELDDKSTRAAIEAERSVLAALEAGCTAPVGAIAEVVESIDEDGRIFAELSLRAAVAAEDGSDVIRASVVGPVDRAVQLGNDLAAELLELGAGELVNSP</sequence>
<evidence type="ECO:0000256" key="3">
    <source>
        <dbReference type="ARBA" id="ARBA00005638"/>
    </source>
</evidence>
<dbReference type="GO" id="GO:0006782">
    <property type="term" value="P:protoporphyrinogen IX biosynthetic process"/>
    <property type="evidence" value="ECO:0007669"/>
    <property type="project" value="UniProtKB-UniRule"/>
</dbReference>
<dbReference type="AlphaFoldDB" id="A0AAW4G3I8"/>
<name>A0AAW4G3I8_GORRU</name>
<evidence type="ECO:0000256" key="1">
    <source>
        <dbReference type="ARBA" id="ARBA00002869"/>
    </source>
</evidence>
<dbReference type="FunFam" id="3.30.160.40:FF:000001">
    <property type="entry name" value="Porphobilinogen deaminase"/>
    <property type="match status" value="1"/>
</dbReference>
<evidence type="ECO:0000256" key="5">
    <source>
        <dbReference type="ARBA" id="ARBA00022679"/>
    </source>
</evidence>
<comment type="pathway">
    <text evidence="2">Porphyrin-containing compound metabolism; protoporphyrin-IX biosynthesis; coproporphyrinogen-III from 5-aminolevulinate: step 2/4.</text>
</comment>
<feature type="modified residue" description="S-(dipyrrolylmethanemethyl)cysteine" evidence="8">
    <location>
        <position position="241"/>
    </location>
</feature>
<comment type="subunit">
    <text evidence="4 8">Monomer.</text>
</comment>
<dbReference type="InterPro" id="IPR022418">
    <property type="entry name" value="Porphobilinogen_deaminase_C"/>
</dbReference>
<dbReference type="GO" id="GO:0004418">
    <property type="term" value="F:hydroxymethylbilane synthase activity"/>
    <property type="evidence" value="ECO:0007669"/>
    <property type="project" value="UniProtKB-UniRule"/>
</dbReference>
<dbReference type="InterPro" id="IPR000860">
    <property type="entry name" value="HemC"/>
</dbReference>
<dbReference type="GO" id="GO:0005737">
    <property type="term" value="C:cytoplasm"/>
    <property type="evidence" value="ECO:0007669"/>
    <property type="project" value="UniProtKB-UniRule"/>
</dbReference>
<dbReference type="KEGG" id="gru:GCWB2_04850"/>
<evidence type="ECO:0000256" key="6">
    <source>
        <dbReference type="ARBA" id="ARBA00023244"/>
    </source>
</evidence>
<comment type="catalytic activity">
    <reaction evidence="7 8">
        <text>4 porphobilinogen + H2O = hydroxymethylbilane + 4 NH4(+)</text>
        <dbReference type="Rhea" id="RHEA:13185"/>
        <dbReference type="ChEBI" id="CHEBI:15377"/>
        <dbReference type="ChEBI" id="CHEBI:28938"/>
        <dbReference type="ChEBI" id="CHEBI:57845"/>
        <dbReference type="ChEBI" id="CHEBI:58126"/>
        <dbReference type="EC" id="2.5.1.61"/>
    </reaction>
</comment>
<dbReference type="FunFam" id="3.40.190.10:FF:000005">
    <property type="entry name" value="Porphobilinogen deaminase"/>
    <property type="match status" value="1"/>
</dbReference>
<evidence type="ECO:0000313" key="13">
    <source>
        <dbReference type="Proteomes" id="UP001195196"/>
    </source>
</evidence>
<dbReference type="EC" id="2.5.1.61" evidence="8"/>
<evidence type="ECO:0000259" key="9">
    <source>
        <dbReference type="Pfam" id="PF01379"/>
    </source>
</evidence>
<dbReference type="SUPFAM" id="SSF54782">
    <property type="entry name" value="Porphobilinogen deaminase (hydroxymethylbilane synthase), C-terminal domain"/>
    <property type="match status" value="1"/>
</dbReference>
<comment type="cofactor">
    <cofactor evidence="8">
        <name>dipyrromethane</name>
        <dbReference type="ChEBI" id="CHEBI:60342"/>
    </cofactor>
    <text evidence="8">Binds 1 dipyrromethane group covalently.</text>
</comment>
<evidence type="ECO:0000256" key="2">
    <source>
        <dbReference type="ARBA" id="ARBA00004735"/>
    </source>
</evidence>
<dbReference type="InterPro" id="IPR022419">
    <property type="entry name" value="Porphobilin_deaminase_cofac_BS"/>
</dbReference>
<dbReference type="SUPFAM" id="SSF53850">
    <property type="entry name" value="Periplasmic binding protein-like II"/>
    <property type="match status" value="1"/>
</dbReference>
<dbReference type="HAMAP" id="MF_00260">
    <property type="entry name" value="Porphobil_deam"/>
    <property type="match status" value="1"/>
</dbReference>
<dbReference type="PANTHER" id="PTHR11557">
    <property type="entry name" value="PORPHOBILINOGEN DEAMINASE"/>
    <property type="match status" value="1"/>
</dbReference>
<comment type="caution">
    <text evidence="11">The sequence shown here is derived from an EMBL/GenBank/DDBJ whole genome shotgun (WGS) entry which is preliminary data.</text>
</comment>
<dbReference type="RefSeq" id="WP_005194229.1">
    <property type="nucleotide sequence ID" value="NZ_CP022580.1"/>
</dbReference>
<evidence type="ECO:0000256" key="7">
    <source>
        <dbReference type="ARBA" id="ARBA00048169"/>
    </source>
</evidence>
<reference evidence="11" key="1">
    <citation type="submission" date="2021-02" db="EMBL/GenBank/DDBJ databases">
        <title>Taxonomy, biology and ecology of Rhodococcus bacteria occurring in California pistachio and other woody hosts as revealed by genome sequence analyses.</title>
        <authorList>
            <person name="Riely B."/>
            <person name="Gai Y."/>
        </authorList>
    </citation>
    <scope>NUCLEOTIDE SEQUENCE</scope>
    <source>
        <strain evidence="11">BP-295</strain>
    </source>
</reference>
<comment type="similarity">
    <text evidence="3 8">Belongs to the HMBS family.</text>
</comment>
<dbReference type="NCBIfam" id="TIGR00212">
    <property type="entry name" value="hemC"/>
    <property type="match status" value="1"/>
</dbReference>
<evidence type="ECO:0000256" key="4">
    <source>
        <dbReference type="ARBA" id="ARBA00011245"/>
    </source>
</evidence>
<dbReference type="InterPro" id="IPR022417">
    <property type="entry name" value="Porphobilin_deaminase_N"/>
</dbReference>
<keyword evidence="5 8" id="KW-0808">Transferase</keyword>
<dbReference type="Gene3D" id="3.40.190.10">
    <property type="entry name" value="Periplasmic binding protein-like II"/>
    <property type="match status" value="2"/>
</dbReference>
<proteinExistence type="inferred from homology"/>
<dbReference type="InterPro" id="IPR036803">
    <property type="entry name" value="Porphobilinogen_deaminase_C_sf"/>
</dbReference>
<feature type="domain" description="Porphobilinogen deaminase N-terminal" evidence="9">
    <location>
        <begin position="9"/>
        <end position="211"/>
    </location>
</feature>
<keyword evidence="6 8" id="KW-0627">Porphyrin biosynthesis</keyword>
<organism evidence="11 13">
    <name type="scientific">Gordonia rubripertincta</name>
    <name type="common">Rhodococcus corallinus</name>
    <dbReference type="NCBI Taxonomy" id="36822"/>
    <lineage>
        <taxon>Bacteria</taxon>
        <taxon>Bacillati</taxon>
        <taxon>Actinomycetota</taxon>
        <taxon>Actinomycetes</taxon>
        <taxon>Mycobacteriales</taxon>
        <taxon>Gordoniaceae</taxon>
        <taxon>Gordonia</taxon>
    </lineage>
</organism>
<dbReference type="Gene3D" id="3.30.160.40">
    <property type="entry name" value="Porphobilinogen deaminase, C-terminal domain"/>
    <property type="match status" value="1"/>
</dbReference>
<evidence type="ECO:0000313" key="11">
    <source>
        <dbReference type="EMBL" id="MBM7277824.1"/>
    </source>
</evidence>
<protein>
    <recommendedName>
        <fullName evidence="8">Porphobilinogen deaminase</fullName>
        <shortName evidence="8">PBG</shortName>
        <ecNumber evidence="8">2.5.1.61</ecNumber>
    </recommendedName>
    <alternativeName>
        <fullName evidence="8">Hydroxymethylbilane synthase</fullName>
        <shortName evidence="8">HMBS</shortName>
    </alternativeName>
    <alternativeName>
        <fullName evidence="8">Pre-uroporphyrinogen synthase</fullName>
    </alternativeName>
</protein>
<comment type="function">
    <text evidence="1 8">Tetrapolymerization of the monopyrrole PBG into the hydroxymethylbilane pre-uroporphyrinogen in several discrete steps.</text>
</comment>
<dbReference type="Pfam" id="PF03900">
    <property type="entry name" value="Porphobil_deamC"/>
    <property type="match status" value="1"/>
</dbReference>
<comment type="miscellaneous">
    <text evidence="8">The porphobilinogen subunits are added to the dipyrromethane group.</text>
</comment>
<reference evidence="12" key="2">
    <citation type="submission" date="2023-04" db="EMBL/GenBank/DDBJ databases">
        <title>Characterization and analysis of the complete genome of Gordonia rubripertincta 112, the degrader of aromatic and aliphatic compounds.</title>
        <authorList>
            <person name="Frantsuzova E."/>
            <person name="Bogun A."/>
            <person name="Delegan Y."/>
        </authorList>
    </citation>
    <scope>NUCLEOTIDE SEQUENCE</scope>
    <source>
        <strain evidence="12">112</strain>
    </source>
</reference>
<dbReference type="EMBL" id="JAFFGU010000003">
    <property type="protein sequence ID" value="MBM7277824.1"/>
    <property type="molecule type" value="Genomic_DNA"/>
</dbReference>
<gene>
    <name evidence="8 11" type="primary">hemC</name>
    <name evidence="11" type="ORF">JTZ10_08650</name>
    <name evidence="12" type="ORF">QBL07_21775</name>
</gene>
<dbReference type="EMBL" id="JARUXG010000022">
    <property type="protein sequence ID" value="MDG6783451.1"/>
    <property type="molecule type" value="Genomic_DNA"/>
</dbReference>
<dbReference type="Pfam" id="PF01379">
    <property type="entry name" value="Porphobil_deam"/>
    <property type="match status" value="1"/>
</dbReference>
<feature type="domain" description="Porphobilinogen deaminase C-terminal" evidence="10">
    <location>
        <begin position="226"/>
        <end position="303"/>
    </location>
</feature>
<dbReference type="PANTHER" id="PTHR11557:SF0">
    <property type="entry name" value="PORPHOBILINOGEN DEAMINASE"/>
    <property type="match status" value="1"/>
</dbReference>